<evidence type="ECO:0000313" key="3">
    <source>
        <dbReference type="Proteomes" id="UP000324222"/>
    </source>
</evidence>
<protein>
    <submittedName>
        <fullName evidence="2">Uncharacterized protein</fullName>
    </submittedName>
</protein>
<dbReference type="AlphaFoldDB" id="A0A5B7EEJ4"/>
<name>A0A5B7EEJ4_PORTR</name>
<dbReference type="EMBL" id="VSRR010002503">
    <property type="protein sequence ID" value="MPC31777.1"/>
    <property type="molecule type" value="Genomic_DNA"/>
</dbReference>
<sequence>MKTFSGTEGVNEYVSGVPAGEMWSSVVGGAGAEVPGARHKHAMCVDHPHVYLLGGRHGNLPLKDFWTYDLGCSEEVTSAILLLTIKALLPRQGEHLSITVDSTLKTMSSPHPSPPSLQSLRYQHNSLVESVTPYAITCKCL</sequence>
<dbReference type="Pfam" id="PF01344">
    <property type="entry name" value="Kelch_1"/>
    <property type="match status" value="1"/>
</dbReference>
<reference evidence="2 3" key="1">
    <citation type="submission" date="2019-05" db="EMBL/GenBank/DDBJ databases">
        <title>Another draft genome of Portunus trituberculatus and its Hox gene families provides insights of decapod evolution.</title>
        <authorList>
            <person name="Jeong J.-H."/>
            <person name="Song I."/>
            <person name="Kim S."/>
            <person name="Choi T."/>
            <person name="Kim D."/>
            <person name="Ryu S."/>
            <person name="Kim W."/>
        </authorList>
    </citation>
    <scope>NUCLEOTIDE SEQUENCE [LARGE SCALE GENOMIC DNA]</scope>
    <source>
        <tissue evidence="2">Muscle</tissue>
    </source>
</reference>
<dbReference type="Proteomes" id="UP000324222">
    <property type="component" value="Unassembled WGS sequence"/>
</dbReference>
<evidence type="ECO:0000313" key="2">
    <source>
        <dbReference type="EMBL" id="MPC31777.1"/>
    </source>
</evidence>
<dbReference type="InterPro" id="IPR006652">
    <property type="entry name" value="Kelch_1"/>
</dbReference>
<dbReference type="Gene3D" id="2.120.10.80">
    <property type="entry name" value="Kelch-type beta propeller"/>
    <property type="match status" value="1"/>
</dbReference>
<proteinExistence type="predicted"/>
<organism evidence="2 3">
    <name type="scientific">Portunus trituberculatus</name>
    <name type="common">Swimming crab</name>
    <name type="synonym">Neptunus trituberculatus</name>
    <dbReference type="NCBI Taxonomy" id="210409"/>
    <lineage>
        <taxon>Eukaryota</taxon>
        <taxon>Metazoa</taxon>
        <taxon>Ecdysozoa</taxon>
        <taxon>Arthropoda</taxon>
        <taxon>Crustacea</taxon>
        <taxon>Multicrustacea</taxon>
        <taxon>Malacostraca</taxon>
        <taxon>Eumalacostraca</taxon>
        <taxon>Eucarida</taxon>
        <taxon>Decapoda</taxon>
        <taxon>Pleocyemata</taxon>
        <taxon>Brachyura</taxon>
        <taxon>Eubrachyura</taxon>
        <taxon>Portunoidea</taxon>
        <taxon>Portunidae</taxon>
        <taxon>Portuninae</taxon>
        <taxon>Portunus</taxon>
    </lineage>
</organism>
<dbReference type="OrthoDB" id="432528at2759"/>
<evidence type="ECO:0000256" key="1">
    <source>
        <dbReference type="ARBA" id="ARBA00022441"/>
    </source>
</evidence>
<keyword evidence="3" id="KW-1185">Reference proteome</keyword>
<dbReference type="InterPro" id="IPR015915">
    <property type="entry name" value="Kelch-typ_b-propeller"/>
</dbReference>
<dbReference type="SUPFAM" id="SSF117281">
    <property type="entry name" value="Kelch motif"/>
    <property type="match status" value="1"/>
</dbReference>
<accession>A0A5B7EEJ4</accession>
<keyword evidence="1" id="KW-0880">Kelch repeat</keyword>
<comment type="caution">
    <text evidence="2">The sequence shown here is derived from an EMBL/GenBank/DDBJ whole genome shotgun (WGS) entry which is preliminary data.</text>
</comment>
<gene>
    <name evidence="2" type="ORF">E2C01_025073</name>
</gene>